<evidence type="ECO:0000256" key="10">
    <source>
        <dbReference type="ARBA" id="ARBA00022741"/>
    </source>
</evidence>
<evidence type="ECO:0000259" key="20">
    <source>
        <dbReference type="Pfam" id="PF00501"/>
    </source>
</evidence>
<evidence type="ECO:0000256" key="5">
    <source>
        <dbReference type="ARBA" id="ARBA00022448"/>
    </source>
</evidence>
<evidence type="ECO:0000256" key="13">
    <source>
        <dbReference type="ARBA" id="ARBA00023055"/>
    </source>
</evidence>
<dbReference type="OrthoDB" id="10253869at2759"/>
<keyword evidence="8" id="KW-0551">Lipid droplet</keyword>
<dbReference type="GO" id="GO:0044539">
    <property type="term" value="P:long-chain fatty acid import into cell"/>
    <property type="evidence" value="ECO:0007669"/>
    <property type="project" value="TreeGrafter"/>
</dbReference>
<dbReference type="InterPro" id="IPR000873">
    <property type="entry name" value="AMP-dep_synth/lig_dom"/>
</dbReference>
<dbReference type="GO" id="GO:0004467">
    <property type="term" value="F:long-chain fatty acid-CoA ligase activity"/>
    <property type="evidence" value="ECO:0007669"/>
    <property type="project" value="TreeGrafter"/>
</dbReference>
<dbReference type="PANTHER" id="PTHR43107">
    <property type="entry name" value="LONG-CHAIN FATTY ACID TRANSPORT PROTEIN"/>
    <property type="match status" value="1"/>
</dbReference>
<dbReference type="GO" id="GO:0005811">
    <property type="term" value="C:lipid droplet"/>
    <property type="evidence" value="ECO:0007669"/>
    <property type="project" value="UniProtKB-SubCell"/>
</dbReference>
<dbReference type="PANTHER" id="PTHR43107:SF15">
    <property type="entry name" value="FATTY ACID TRANSPORT PROTEIN 3, ISOFORM A"/>
    <property type="match status" value="1"/>
</dbReference>
<dbReference type="FunFam" id="3.40.50.12780:FF:000019">
    <property type="entry name" value="Long-chain fatty acid transporter"/>
    <property type="match status" value="1"/>
</dbReference>
<evidence type="ECO:0000256" key="18">
    <source>
        <dbReference type="ARBA" id="ARBA00068795"/>
    </source>
</evidence>
<comment type="catalytic activity">
    <reaction evidence="16">
        <text>a very long-chain fatty acid + ATP + CoA = a very long-chain fatty acyl-CoA + AMP + diphosphate</text>
        <dbReference type="Rhea" id="RHEA:54536"/>
        <dbReference type="ChEBI" id="CHEBI:30616"/>
        <dbReference type="ChEBI" id="CHEBI:33019"/>
        <dbReference type="ChEBI" id="CHEBI:57287"/>
        <dbReference type="ChEBI" id="CHEBI:58950"/>
        <dbReference type="ChEBI" id="CHEBI:138261"/>
        <dbReference type="ChEBI" id="CHEBI:456215"/>
    </reaction>
</comment>
<evidence type="ECO:0000256" key="4">
    <source>
        <dbReference type="ARBA" id="ARBA00006432"/>
    </source>
</evidence>
<feature type="domain" description="AMP-dependent synthetase/ligase" evidence="20">
    <location>
        <begin position="64"/>
        <end position="399"/>
    </location>
</feature>
<evidence type="ECO:0000256" key="17">
    <source>
        <dbReference type="ARBA" id="ARBA00060276"/>
    </source>
</evidence>
<dbReference type="InterPro" id="IPR045851">
    <property type="entry name" value="AMP-bd_C_sf"/>
</dbReference>
<dbReference type="GO" id="GO:0005778">
    <property type="term" value="C:peroxisomal membrane"/>
    <property type="evidence" value="ECO:0007669"/>
    <property type="project" value="UniProtKB-SubCell"/>
</dbReference>
<keyword evidence="14" id="KW-0472">Membrane</keyword>
<evidence type="ECO:0000256" key="1">
    <source>
        <dbReference type="ARBA" id="ARBA00004502"/>
    </source>
</evidence>
<comment type="subcellular location">
    <subcellularLocation>
        <location evidence="3">Cell membrane</location>
        <topology evidence="3">Multi-pass membrane protein</topology>
    </subcellularLocation>
    <subcellularLocation>
        <location evidence="1">Lipid droplet</location>
    </subcellularLocation>
    <subcellularLocation>
        <location evidence="2">Peroxisome membrane</location>
        <topology evidence="2">Multi-pass membrane protein</topology>
    </subcellularLocation>
</comment>
<evidence type="ECO:0000313" key="23">
    <source>
        <dbReference type="Proteomes" id="UP000800041"/>
    </source>
</evidence>
<sequence length="642" mass="71220">MPVPLPLAIPLGTASLAYLSAKYALPNDLKLLSSYISAIVKIGLAARNDKLNFFYRLETLALSKTHANHPFIKYNGRTWTYREGYDMVLKYGTWLKETHNVAKGEVVAIDCVNSQLFVWIWFGLWSIGAKAAFINYNLTGKPLLHSVKTSTARLMLVDPDVSDAVNAEALQEFGSLEFRDGKGAVECVFLTPELEAEIEAVPAKRLPDEERAGETLSGMGNLIYTSGTTGLPKPAVVSWQKIWLSTVFVTGWLPLKQSDTLYTCMPLYHSSAAILALLTTLQAGSTIAIGRKFSRTTFWSDVRSSGATGIQYVGETCRYLLSAPPSPDDKNHNVRFAFGNGMRPDVWDKFKSRFGIQTIAEFYSATESPSGLWNHSSNGYAAGAVGRNGKLAEAVLGSTMRVFKMDFENNLLYRDPKTGLAAEAPRNEAGELLFKLDEKDIQSKFQGYYGNNKATNSKVVMDVLKKGDAWFSTGDVMRWDNEGRWYFVDRIGDTYRWKSENVSTAEVAECLGAVEGVEEVNVYGVTVPKHDGRAGCAAVVLDGLSGYQGKSRAQEVERRLRKMAERARKELPRYAVPLFVRVARKLETTGTNKHQKHHLREEGIVPEKIQGAGDEIWWLKDGTYVQFGGADYGRLEDGAVKL</sequence>
<organism evidence="22 23">
    <name type="scientific">Aulographum hederae CBS 113979</name>
    <dbReference type="NCBI Taxonomy" id="1176131"/>
    <lineage>
        <taxon>Eukaryota</taxon>
        <taxon>Fungi</taxon>
        <taxon>Dikarya</taxon>
        <taxon>Ascomycota</taxon>
        <taxon>Pezizomycotina</taxon>
        <taxon>Dothideomycetes</taxon>
        <taxon>Pleosporomycetidae</taxon>
        <taxon>Aulographales</taxon>
        <taxon>Aulographaceae</taxon>
    </lineage>
</organism>
<dbReference type="SUPFAM" id="SSF56801">
    <property type="entry name" value="Acetyl-CoA synthetase-like"/>
    <property type="match status" value="1"/>
</dbReference>
<dbReference type="Pfam" id="PF13193">
    <property type="entry name" value="AMP-binding_C"/>
    <property type="match status" value="1"/>
</dbReference>
<gene>
    <name evidence="22" type="ORF">K402DRAFT_460425</name>
</gene>
<keyword evidence="6" id="KW-1003">Cell membrane</keyword>
<evidence type="ECO:0000256" key="16">
    <source>
        <dbReference type="ARBA" id="ARBA00051585"/>
    </source>
</evidence>
<evidence type="ECO:0000256" key="2">
    <source>
        <dbReference type="ARBA" id="ARBA00004585"/>
    </source>
</evidence>
<dbReference type="GO" id="GO:0005324">
    <property type="term" value="F:long-chain fatty acid transmembrane transporter activity"/>
    <property type="evidence" value="ECO:0007669"/>
    <property type="project" value="TreeGrafter"/>
</dbReference>
<keyword evidence="13" id="KW-0445">Lipid transport</keyword>
<evidence type="ECO:0000256" key="15">
    <source>
        <dbReference type="ARBA" id="ARBA00023140"/>
    </source>
</evidence>
<dbReference type="FunFam" id="3.30.300.30:FF:000002">
    <property type="entry name" value="Long-chain fatty acid transport protein 1"/>
    <property type="match status" value="1"/>
</dbReference>
<keyword evidence="15" id="KW-0576">Peroxisome</keyword>
<dbReference type="Gene3D" id="3.30.300.30">
    <property type="match status" value="1"/>
</dbReference>
<dbReference type="EMBL" id="ML977142">
    <property type="protein sequence ID" value="KAF1990328.1"/>
    <property type="molecule type" value="Genomic_DNA"/>
</dbReference>
<dbReference type="Pfam" id="PF00501">
    <property type="entry name" value="AMP-binding"/>
    <property type="match status" value="1"/>
</dbReference>
<evidence type="ECO:0000256" key="14">
    <source>
        <dbReference type="ARBA" id="ARBA00023136"/>
    </source>
</evidence>
<dbReference type="AlphaFoldDB" id="A0A6G1HBK3"/>
<keyword evidence="9" id="KW-0812">Transmembrane</keyword>
<evidence type="ECO:0000256" key="12">
    <source>
        <dbReference type="ARBA" id="ARBA00022989"/>
    </source>
</evidence>
<evidence type="ECO:0000313" key="22">
    <source>
        <dbReference type="EMBL" id="KAF1990328.1"/>
    </source>
</evidence>
<keyword evidence="7" id="KW-0436">Ligase</keyword>
<reference evidence="22" key="1">
    <citation type="journal article" date="2020" name="Stud. Mycol.">
        <title>101 Dothideomycetes genomes: a test case for predicting lifestyles and emergence of pathogens.</title>
        <authorList>
            <person name="Haridas S."/>
            <person name="Albert R."/>
            <person name="Binder M."/>
            <person name="Bloem J."/>
            <person name="Labutti K."/>
            <person name="Salamov A."/>
            <person name="Andreopoulos B."/>
            <person name="Baker S."/>
            <person name="Barry K."/>
            <person name="Bills G."/>
            <person name="Bluhm B."/>
            <person name="Cannon C."/>
            <person name="Castanera R."/>
            <person name="Culley D."/>
            <person name="Daum C."/>
            <person name="Ezra D."/>
            <person name="Gonzalez J."/>
            <person name="Henrissat B."/>
            <person name="Kuo A."/>
            <person name="Liang C."/>
            <person name="Lipzen A."/>
            <person name="Lutzoni F."/>
            <person name="Magnuson J."/>
            <person name="Mondo S."/>
            <person name="Nolan M."/>
            <person name="Ohm R."/>
            <person name="Pangilinan J."/>
            <person name="Park H.-J."/>
            <person name="Ramirez L."/>
            <person name="Alfaro M."/>
            <person name="Sun H."/>
            <person name="Tritt A."/>
            <person name="Yoshinaga Y."/>
            <person name="Zwiers L.-H."/>
            <person name="Turgeon B."/>
            <person name="Goodwin S."/>
            <person name="Spatafora J."/>
            <person name="Crous P."/>
            <person name="Grigoriev I."/>
        </authorList>
    </citation>
    <scope>NUCLEOTIDE SEQUENCE</scope>
    <source>
        <strain evidence="22">CBS 113979</strain>
    </source>
</reference>
<comment type="function">
    <text evidence="17">Acyl-CoA synthetase required for both the import of long chain fatty acids (LCFAs) (C14-C18) and the activation very long chain fatty acids (VLCFAs) (C20-C26) by esterification of the fatty acids into metabolically active CoA-thioesters for subsequent degradation or incorporation into phospholipids. The transport and fatty acyl-CoA synthetase activities are genetically separable and are thus independent activities. Esterifies VLCFAs in the peroxisome matrix. The VLCFAs are actively transported into peroxisomes by a PXA1-PXA2 heterodimeric transporter in the peroxisomal membrane.</text>
</comment>
<evidence type="ECO:0000256" key="7">
    <source>
        <dbReference type="ARBA" id="ARBA00022598"/>
    </source>
</evidence>
<dbReference type="GO" id="GO:0009898">
    <property type="term" value="C:cytoplasmic side of plasma membrane"/>
    <property type="evidence" value="ECO:0007669"/>
    <property type="project" value="TreeGrafter"/>
</dbReference>
<dbReference type="Proteomes" id="UP000800041">
    <property type="component" value="Unassembled WGS sequence"/>
</dbReference>
<dbReference type="Gene3D" id="3.40.50.12780">
    <property type="entry name" value="N-terminal domain of ligase-like"/>
    <property type="match status" value="1"/>
</dbReference>
<comment type="similarity">
    <text evidence="4">Belongs to the ATP-dependent AMP-binding enzyme family.</text>
</comment>
<dbReference type="InterPro" id="IPR020845">
    <property type="entry name" value="AMP-binding_CS"/>
</dbReference>
<evidence type="ECO:0000259" key="21">
    <source>
        <dbReference type="Pfam" id="PF13193"/>
    </source>
</evidence>
<evidence type="ECO:0000256" key="19">
    <source>
        <dbReference type="ARBA" id="ARBA00078285"/>
    </source>
</evidence>
<dbReference type="GO" id="GO:0005524">
    <property type="term" value="F:ATP binding"/>
    <property type="evidence" value="ECO:0007669"/>
    <property type="project" value="UniProtKB-KW"/>
</dbReference>
<protein>
    <recommendedName>
        <fullName evidence="18">Very long-chain fatty acid transport protein</fullName>
    </recommendedName>
    <alternativeName>
        <fullName evidence="19">Very-long-chain acyl-CoA synthetase</fullName>
    </alternativeName>
</protein>
<evidence type="ECO:0000256" key="8">
    <source>
        <dbReference type="ARBA" id="ARBA00022677"/>
    </source>
</evidence>
<keyword evidence="23" id="KW-1185">Reference proteome</keyword>
<dbReference type="InterPro" id="IPR042099">
    <property type="entry name" value="ANL_N_sf"/>
</dbReference>
<keyword evidence="11" id="KW-0067">ATP-binding</keyword>
<accession>A0A6G1HBK3</accession>
<evidence type="ECO:0000256" key="6">
    <source>
        <dbReference type="ARBA" id="ARBA00022475"/>
    </source>
</evidence>
<evidence type="ECO:0000256" key="9">
    <source>
        <dbReference type="ARBA" id="ARBA00022692"/>
    </source>
</evidence>
<dbReference type="PROSITE" id="PS00455">
    <property type="entry name" value="AMP_BINDING"/>
    <property type="match status" value="1"/>
</dbReference>
<proteinExistence type="inferred from homology"/>
<keyword evidence="10" id="KW-0547">Nucleotide-binding</keyword>
<dbReference type="InterPro" id="IPR025110">
    <property type="entry name" value="AMP-bd_C"/>
</dbReference>
<evidence type="ECO:0000256" key="3">
    <source>
        <dbReference type="ARBA" id="ARBA00004651"/>
    </source>
</evidence>
<feature type="domain" description="AMP-binding enzyme C-terminal" evidence="21">
    <location>
        <begin position="506"/>
        <end position="593"/>
    </location>
</feature>
<keyword evidence="12" id="KW-1133">Transmembrane helix</keyword>
<evidence type="ECO:0000256" key="11">
    <source>
        <dbReference type="ARBA" id="ARBA00022840"/>
    </source>
</evidence>
<name>A0A6G1HBK3_9PEZI</name>
<keyword evidence="5" id="KW-0813">Transport</keyword>